<dbReference type="RefSeq" id="WP_188629402.1">
    <property type="nucleotide sequence ID" value="NZ_BMKE01000009.1"/>
</dbReference>
<dbReference type="Proteomes" id="UP000646152">
    <property type="component" value="Unassembled WGS sequence"/>
</dbReference>
<feature type="coiled-coil region" evidence="4">
    <location>
        <begin position="426"/>
        <end position="453"/>
    </location>
</feature>
<gene>
    <name evidence="6" type="ORF">GCM10011502_14120</name>
</gene>
<comment type="caution">
    <text evidence="6">The sequence shown here is derived from an EMBL/GenBank/DDBJ whole genome shotgun (WGS) entry which is preliminary data.</text>
</comment>
<evidence type="ECO:0000259" key="5">
    <source>
        <dbReference type="Pfam" id="PF01420"/>
    </source>
</evidence>
<dbReference type="InterPro" id="IPR052021">
    <property type="entry name" value="Type-I_RS_S_subunit"/>
</dbReference>
<evidence type="ECO:0000313" key="6">
    <source>
        <dbReference type="EMBL" id="GGB41970.1"/>
    </source>
</evidence>
<keyword evidence="3" id="KW-0238">DNA-binding</keyword>
<organism evidence="6 7">
    <name type="scientific">Oceanisphaera marina</name>
    <dbReference type="NCBI Taxonomy" id="2017550"/>
    <lineage>
        <taxon>Bacteria</taxon>
        <taxon>Pseudomonadati</taxon>
        <taxon>Pseudomonadota</taxon>
        <taxon>Gammaproteobacteria</taxon>
        <taxon>Aeromonadales</taxon>
        <taxon>Aeromonadaceae</taxon>
        <taxon>Oceanisphaera</taxon>
    </lineage>
</organism>
<dbReference type="Gene3D" id="3.90.220.20">
    <property type="entry name" value="DNA methylase specificity domains"/>
    <property type="match status" value="2"/>
</dbReference>
<keyword evidence="4" id="KW-0175">Coiled coil</keyword>
<dbReference type="PANTHER" id="PTHR30408">
    <property type="entry name" value="TYPE-1 RESTRICTION ENZYME ECOKI SPECIFICITY PROTEIN"/>
    <property type="match status" value="1"/>
</dbReference>
<evidence type="ECO:0000256" key="3">
    <source>
        <dbReference type="ARBA" id="ARBA00023125"/>
    </source>
</evidence>
<accession>A0ABQ1IJ69</accession>
<evidence type="ECO:0000256" key="4">
    <source>
        <dbReference type="SAM" id="Coils"/>
    </source>
</evidence>
<feature type="domain" description="Type I restriction modification DNA specificity" evidence="5">
    <location>
        <begin position="258"/>
        <end position="439"/>
    </location>
</feature>
<dbReference type="Gene3D" id="1.10.287.1120">
    <property type="entry name" value="Bipartite methylase S protein"/>
    <property type="match status" value="1"/>
</dbReference>
<sequence>MSDQVADVCTKYLVEAAKNAVPTGYKQTEVGVIPEDWQLSNIRDVSAIPMQNGLFYEPKRKGKGVPLINVGDMYTAAPVDVDSLELFNATAGEIKVFRVERGDLFFTRSSVVPSGIAYCNIFDSEREDVVFDSHLIRVRPNTEILEPRYLYLNCIAKHSRTALIAEAKTATMTTIDQGAINRCPVLVPPKKEQTAIANALSDVDALISELEKLIAKKQAIKIATMQQLLTGRTRLPQFALREDGTPKGTKPSELGEIPEDWATPSVFDLTKNIIDYRGRTPKKLGLEWGGGNIVALSAGNVKKGYIDFSAECYLGSEELYKRWMTSGEPEKGDIAFTMEAPLGNVALIPDDKKYILSQRTILLQINKERYSPLFIFQVFMSPKFADYISDSATGSTAQGIKRTTFEKMKLSIPSEREEQTAIATILSDMDEEIQALEQRLSKTRQIKQGMMQELLTGKTRLVQPSLTGVCHAD</sequence>
<dbReference type="CDD" id="cd17517">
    <property type="entry name" value="RMtype1_S_EcoKI_StySPI-TRD2-CR2_like"/>
    <property type="match status" value="1"/>
</dbReference>
<evidence type="ECO:0000313" key="7">
    <source>
        <dbReference type="Proteomes" id="UP000646152"/>
    </source>
</evidence>
<dbReference type="InterPro" id="IPR000055">
    <property type="entry name" value="Restrct_endonuc_typeI_TRD"/>
</dbReference>
<keyword evidence="2" id="KW-0680">Restriction system</keyword>
<dbReference type="Pfam" id="PF01420">
    <property type="entry name" value="Methylase_S"/>
    <property type="match status" value="2"/>
</dbReference>
<protein>
    <recommendedName>
        <fullName evidence="5">Type I restriction modification DNA specificity domain-containing protein</fullName>
    </recommendedName>
</protein>
<dbReference type="InterPro" id="IPR044946">
    <property type="entry name" value="Restrct_endonuc_typeI_TRD_sf"/>
</dbReference>
<reference evidence="7" key="1">
    <citation type="journal article" date="2019" name="Int. J. Syst. Evol. Microbiol.">
        <title>The Global Catalogue of Microorganisms (GCM) 10K type strain sequencing project: providing services to taxonomists for standard genome sequencing and annotation.</title>
        <authorList>
            <consortium name="The Broad Institute Genomics Platform"/>
            <consortium name="The Broad Institute Genome Sequencing Center for Infectious Disease"/>
            <person name="Wu L."/>
            <person name="Ma J."/>
        </authorList>
    </citation>
    <scope>NUCLEOTIDE SEQUENCE [LARGE SCALE GENOMIC DNA]</scope>
    <source>
        <strain evidence="7">CGMCC 1.15923</strain>
    </source>
</reference>
<dbReference type="PANTHER" id="PTHR30408:SF12">
    <property type="entry name" value="TYPE I RESTRICTION ENZYME MJAVIII SPECIFICITY SUBUNIT"/>
    <property type="match status" value="1"/>
</dbReference>
<evidence type="ECO:0000256" key="2">
    <source>
        <dbReference type="ARBA" id="ARBA00022747"/>
    </source>
</evidence>
<feature type="coiled-coil region" evidence="4">
    <location>
        <begin position="196"/>
        <end position="223"/>
    </location>
</feature>
<dbReference type="SUPFAM" id="SSF116734">
    <property type="entry name" value="DNA methylase specificity domain"/>
    <property type="match status" value="2"/>
</dbReference>
<evidence type="ECO:0000256" key="1">
    <source>
        <dbReference type="ARBA" id="ARBA00010923"/>
    </source>
</evidence>
<keyword evidence="7" id="KW-1185">Reference proteome</keyword>
<comment type="similarity">
    <text evidence="1">Belongs to the type-I restriction system S methylase family.</text>
</comment>
<dbReference type="CDD" id="cd17246">
    <property type="entry name" value="RMtype1_S_SonII-TRD2-CR2_like"/>
    <property type="match status" value="1"/>
</dbReference>
<feature type="domain" description="Type I restriction modification DNA specificity" evidence="5">
    <location>
        <begin position="34"/>
        <end position="217"/>
    </location>
</feature>
<proteinExistence type="inferred from homology"/>
<name>A0ABQ1IJ69_9GAMM</name>
<dbReference type="EMBL" id="BMKE01000009">
    <property type="protein sequence ID" value="GGB41970.1"/>
    <property type="molecule type" value="Genomic_DNA"/>
</dbReference>